<evidence type="ECO:0000256" key="10">
    <source>
        <dbReference type="ARBA" id="ARBA00023180"/>
    </source>
</evidence>
<dbReference type="SUPFAM" id="SSF53649">
    <property type="entry name" value="Alkaline phosphatase-like"/>
    <property type="match status" value="1"/>
</dbReference>
<dbReference type="Gene3D" id="3.40.720.10">
    <property type="entry name" value="Alkaline Phosphatase, subunit A"/>
    <property type="match status" value="1"/>
</dbReference>
<evidence type="ECO:0000313" key="18">
    <source>
        <dbReference type="Proteomes" id="UP000275910"/>
    </source>
</evidence>
<evidence type="ECO:0000256" key="13">
    <source>
        <dbReference type="PIRSR" id="PIRSR601952-2"/>
    </source>
</evidence>
<dbReference type="InterPro" id="IPR001952">
    <property type="entry name" value="Alkaline_phosphatase"/>
</dbReference>
<dbReference type="GO" id="GO:0005886">
    <property type="term" value="C:plasma membrane"/>
    <property type="evidence" value="ECO:0007669"/>
    <property type="project" value="UniProtKB-SubCell"/>
</dbReference>
<proteinExistence type="inferred from homology"/>
<evidence type="ECO:0000256" key="1">
    <source>
        <dbReference type="ARBA" id="ARBA00004609"/>
    </source>
</evidence>
<keyword evidence="6" id="KW-0378">Hydrolase</keyword>
<keyword evidence="2" id="KW-1003">Cell membrane</keyword>
<dbReference type="CDD" id="cd16012">
    <property type="entry name" value="ALP"/>
    <property type="match status" value="1"/>
</dbReference>
<feature type="active site" description="Phosphoserine intermediate" evidence="12">
    <location>
        <position position="135"/>
    </location>
</feature>
<keyword evidence="3" id="KW-0597">Phosphoprotein</keyword>
<evidence type="ECO:0000256" key="12">
    <source>
        <dbReference type="PIRSR" id="PIRSR601952-1"/>
    </source>
</evidence>
<evidence type="ECO:0000313" key="17">
    <source>
        <dbReference type="EMBL" id="ROU04874.1"/>
    </source>
</evidence>
<accession>A0A3N2RBM5</accession>
<evidence type="ECO:0000256" key="7">
    <source>
        <dbReference type="ARBA" id="ARBA00022833"/>
    </source>
</evidence>
<keyword evidence="10" id="KW-0325">Glycoprotein</keyword>
<evidence type="ECO:0000256" key="5">
    <source>
        <dbReference type="ARBA" id="ARBA00022723"/>
    </source>
</evidence>
<evidence type="ECO:0000256" key="15">
    <source>
        <dbReference type="SAM" id="MobiDB-lite"/>
    </source>
</evidence>
<keyword evidence="8 13" id="KW-0460">Magnesium</keyword>
<dbReference type="GO" id="GO:0004035">
    <property type="term" value="F:alkaline phosphatase activity"/>
    <property type="evidence" value="ECO:0007669"/>
    <property type="project" value="TreeGrafter"/>
</dbReference>
<protein>
    <submittedName>
        <fullName evidence="17">Alkaline phosphatase</fullName>
    </submittedName>
</protein>
<keyword evidence="7 13" id="KW-0862">Zinc</keyword>
<feature type="binding site" evidence="13">
    <location>
        <position position="401"/>
    </location>
    <ligand>
        <name>Zn(2+)</name>
        <dbReference type="ChEBI" id="CHEBI:29105"/>
        <label>2</label>
    </ligand>
</feature>
<dbReference type="InterPro" id="IPR017850">
    <property type="entry name" value="Alkaline_phosphatase_core_sf"/>
</dbReference>
<dbReference type="AlphaFoldDB" id="A0A3N2RBM5"/>
<evidence type="ECO:0000256" key="4">
    <source>
        <dbReference type="ARBA" id="ARBA00022622"/>
    </source>
</evidence>
<keyword evidence="9" id="KW-0472">Membrane</keyword>
<evidence type="ECO:0000256" key="11">
    <source>
        <dbReference type="ARBA" id="ARBA00023288"/>
    </source>
</evidence>
<feature type="binding site" evidence="13">
    <location>
        <position position="355"/>
    </location>
    <ligand>
        <name>Mg(2+)</name>
        <dbReference type="ChEBI" id="CHEBI:18420"/>
    </ligand>
</feature>
<dbReference type="PANTHER" id="PTHR11596">
    <property type="entry name" value="ALKALINE PHOSPHATASE"/>
    <property type="match status" value="1"/>
</dbReference>
<feature type="binding site" evidence="13">
    <location>
        <position position="196"/>
    </location>
    <ligand>
        <name>Mg(2+)</name>
        <dbReference type="ChEBI" id="CHEBI:18420"/>
    </ligand>
</feature>
<comment type="cofactor">
    <cofactor evidence="13">
        <name>Zn(2+)</name>
        <dbReference type="ChEBI" id="CHEBI:29105"/>
    </cofactor>
    <text evidence="13">Binds 2 Zn(2+) ions.</text>
</comment>
<comment type="similarity">
    <text evidence="14">Belongs to the alkaline phosphatase family.</text>
</comment>
<feature type="signal peptide" evidence="16">
    <location>
        <begin position="1"/>
        <end position="36"/>
    </location>
</feature>
<evidence type="ECO:0000256" key="8">
    <source>
        <dbReference type="ARBA" id="ARBA00022842"/>
    </source>
</evidence>
<dbReference type="SMART" id="SM00098">
    <property type="entry name" value="alkPPc"/>
    <property type="match status" value="1"/>
</dbReference>
<evidence type="ECO:0000256" key="6">
    <source>
        <dbReference type="ARBA" id="ARBA00022801"/>
    </source>
</evidence>
<dbReference type="EMBL" id="RCTY01000055">
    <property type="protein sequence ID" value="ROU04874.1"/>
    <property type="molecule type" value="Genomic_DNA"/>
</dbReference>
<evidence type="ECO:0000256" key="14">
    <source>
        <dbReference type="RuleBase" id="RU003946"/>
    </source>
</evidence>
<feature type="region of interest" description="Disordered" evidence="15">
    <location>
        <begin position="258"/>
        <end position="280"/>
    </location>
</feature>
<evidence type="ECO:0000256" key="3">
    <source>
        <dbReference type="ARBA" id="ARBA00022553"/>
    </source>
</evidence>
<feature type="binding site" evidence="13">
    <location>
        <position position="480"/>
    </location>
    <ligand>
        <name>Zn(2+)</name>
        <dbReference type="ChEBI" id="CHEBI:29105"/>
        <label>2</label>
    </ligand>
</feature>
<feature type="binding site" evidence="13">
    <location>
        <position position="85"/>
    </location>
    <ligand>
        <name>Zn(2+)</name>
        <dbReference type="ChEBI" id="CHEBI:29105"/>
        <label>2</label>
    </ligand>
</feature>
<feature type="binding site" evidence="13">
    <location>
        <position position="360"/>
    </location>
    <ligand>
        <name>Zn(2+)</name>
        <dbReference type="ChEBI" id="CHEBI:29105"/>
        <label>2</label>
    </ligand>
</feature>
<feature type="binding site" evidence="13">
    <location>
        <position position="198"/>
    </location>
    <ligand>
        <name>Mg(2+)</name>
        <dbReference type="ChEBI" id="CHEBI:18420"/>
    </ligand>
</feature>
<evidence type="ECO:0000256" key="9">
    <source>
        <dbReference type="ARBA" id="ARBA00023136"/>
    </source>
</evidence>
<feature type="binding site" evidence="13">
    <location>
        <position position="402"/>
    </location>
    <ligand>
        <name>Zn(2+)</name>
        <dbReference type="ChEBI" id="CHEBI:29105"/>
        <label>2</label>
    </ligand>
</feature>
<comment type="caution">
    <text evidence="17">The sequence shown here is derived from an EMBL/GenBank/DDBJ whole genome shotgun (WGS) entry which is preliminary data.</text>
</comment>
<dbReference type="GO" id="GO:0046872">
    <property type="term" value="F:metal ion binding"/>
    <property type="evidence" value="ECO:0007669"/>
    <property type="project" value="UniProtKB-KW"/>
</dbReference>
<keyword evidence="11" id="KW-0449">Lipoprotein</keyword>
<name>A0A3N2RBM5_LYSEN</name>
<dbReference type="RefSeq" id="WP_123649519.1">
    <property type="nucleotide sequence ID" value="NZ_RCTY01000055.1"/>
</dbReference>
<dbReference type="Proteomes" id="UP000275910">
    <property type="component" value="Unassembled WGS sequence"/>
</dbReference>
<keyword evidence="16" id="KW-0732">Signal</keyword>
<feature type="chain" id="PRO_5018063806" evidence="16">
    <location>
        <begin position="37"/>
        <end position="559"/>
    </location>
</feature>
<feature type="binding site" evidence="13">
    <location>
        <position position="364"/>
    </location>
    <ligand>
        <name>Zn(2+)</name>
        <dbReference type="ChEBI" id="CHEBI:29105"/>
        <label>2</label>
    </ligand>
</feature>
<keyword evidence="4" id="KW-0336">GPI-anchor</keyword>
<dbReference type="PRINTS" id="PR00113">
    <property type="entry name" value="ALKPHPHTASE"/>
</dbReference>
<evidence type="ECO:0000256" key="2">
    <source>
        <dbReference type="ARBA" id="ARBA00022475"/>
    </source>
</evidence>
<organism evidence="17 18">
    <name type="scientific">Lysobacter enzymogenes</name>
    <dbReference type="NCBI Taxonomy" id="69"/>
    <lineage>
        <taxon>Bacteria</taxon>
        <taxon>Pseudomonadati</taxon>
        <taxon>Pseudomonadota</taxon>
        <taxon>Gammaproteobacteria</taxon>
        <taxon>Lysobacterales</taxon>
        <taxon>Lysobacteraceae</taxon>
        <taxon>Lysobacter</taxon>
    </lineage>
</organism>
<gene>
    <name evidence="17" type="ORF">D9T17_22420</name>
</gene>
<comment type="cofactor">
    <cofactor evidence="13">
        <name>Mg(2+)</name>
        <dbReference type="ChEBI" id="CHEBI:18420"/>
    </cofactor>
    <text evidence="13">Binds 1 Mg(2+) ion.</text>
</comment>
<feature type="binding site" evidence="13">
    <location>
        <position position="85"/>
    </location>
    <ligand>
        <name>Mg(2+)</name>
        <dbReference type="ChEBI" id="CHEBI:18420"/>
    </ligand>
</feature>
<keyword evidence="5 13" id="KW-0479">Metal-binding</keyword>
<comment type="subcellular location">
    <subcellularLocation>
        <location evidence="1">Cell membrane</location>
        <topology evidence="1">Lipid-anchor</topology>
        <topology evidence="1">GPI-anchor</topology>
    </subcellularLocation>
</comment>
<evidence type="ECO:0000256" key="16">
    <source>
        <dbReference type="SAM" id="SignalP"/>
    </source>
</evidence>
<reference evidence="17 18" key="1">
    <citation type="submission" date="2018-10" db="EMBL/GenBank/DDBJ databases">
        <title>The genome of Lysobacter enzymogenes OH11.</title>
        <authorList>
            <person name="Liu F."/>
            <person name="Zhao Y."/>
            <person name="Qian G."/>
            <person name="Chen Y."/>
            <person name="Xu H."/>
        </authorList>
    </citation>
    <scope>NUCLEOTIDE SEQUENCE [LARGE SCALE GENOMIC DNA]</scope>
    <source>
        <strain evidence="17 18">OH11</strain>
    </source>
</reference>
<dbReference type="GO" id="GO:0098552">
    <property type="term" value="C:side of membrane"/>
    <property type="evidence" value="ECO:0007669"/>
    <property type="project" value="UniProtKB-KW"/>
</dbReference>
<dbReference type="FunFam" id="3.40.720.10:FF:000008">
    <property type="entry name" value="Alkaline phosphatase"/>
    <property type="match status" value="1"/>
</dbReference>
<dbReference type="Pfam" id="PF00245">
    <property type="entry name" value="Alk_phosphatase"/>
    <property type="match status" value="1"/>
</dbReference>
<dbReference type="PANTHER" id="PTHR11596:SF5">
    <property type="entry name" value="ALKALINE PHOSPHATASE"/>
    <property type="match status" value="1"/>
</dbReference>
<sequence length="559" mass="59696">MRANSHRSALPVRTVLGAALCTALVALPLLSASVAAAPKQAAPKAPPRAESAQRWFEEGAETARAGANLRPLPFKAKNVILFVGDGMGISTVAAARIREGQLKGGSGEENFLSFEKLPYVSLSKTYSVDGQTPDSAPTMTAMVTGIKTNQGVLSVTQKAKYGDCASARGQGVVTMLELSEALGLATGIVSTARITHATPAATYAHTPNRDWESDAELSAEAKANGCKDIARQLIEFPYGDGLEVALGGGRSYFLPNTVSDPEDAGAAGRRKDGRNLPQEWSKRPGANYVWNKAQFDAIDPRRTRHLLGLFERSHMEYEQDRPNDTGKEPSLAEMTSKAIDVLSNNSRKGYFLMVEGGRVDHAHHAGNASRALTDAIALSDAVRAALKKTDERDTLIIVTADHSHTFTVAGYPDRGNDILGKVVTNGQLALDKNGKPYTTLGYVNGPGYRGPNARPDLSGVDTAHPDYLQEATVPLGDETHAAEDVGIYARGPGAHAFQGVVEQNTIFHVMAQSQRNTSVFLCTLFGYCNNGFPRGRGALAAPLMEEDLRAGMARNQAKL</sequence>